<evidence type="ECO:0000256" key="1">
    <source>
        <dbReference type="ARBA" id="ARBA00023002"/>
    </source>
</evidence>
<dbReference type="PANTHER" id="PTHR10696">
    <property type="entry name" value="GAMMA-BUTYROBETAINE HYDROXYLASE-RELATED"/>
    <property type="match status" value="1"/>
</dbReference>
<dbReference type="Pfam" id="PF02668">
    <property type="entry name" value="TauD"/>
    <property type="match status" value="1"/>
</dbReference>
<protein>
    <submittedName>
        <fullName evidence="3">TauD/TfdA-like domain-containing protein</fullName>
    </submittedName>
</protein>
<dbReference type="InterPro" id="IPR050411">
    <property type="entry name" value="AlphaKG_dependent_hydroxylases"/>
</dbReference>
<evidence type="ECO:0000313" key="4">
    <source>
        <dbReference type="Proteomes" id="UP001408356"/>
    </source>
</evidence>
<organism evidence="3 4">
    <name type="scientific">Seiridium unicorne</name>
    <dbReference type="NCBI Taxonomy" id="138068"/>
    <lineage>
        <taxon>Eukaryota</taxon>
        <taxon>Fungi</taxon>
        <taxon>Dikarya</taxon>
        <taxon>Ascomycota</taxon>
        <taxon>Pezizomycotina</taxon>
        <taxon>Sordariomycetes</taxon>
        <taxon>Xylariomycetidae</taxon>
        <taxon>Amphisphaeriales</taxon>
        <taxon>Sporocadaceae</taxon>
        <taxon>Seiridium</taxon>
    </lineage>
</organism>
<proteinExistence type="predicted"/>
<dbReference type="PANTHER" id="PTHR10696:SF54">
    <property type="entry name" value="FAMILY OXIDOREDUCTASE, PUTATIVE (AFU_ORTHOLOGUE AFUA_4G13850)-RELATED"/>
    <property type="match status" value="1"/>
</dbReference>
<evidence type="ECO:0000259" key="2">
    <source>
        <dbReference type="Pfam" id="PF02668"/>
    </source>
</evidence>
<accession>A0ABR2UV11</accession>
<dbReference type="SUPFAM" id="SSF51197">
    <property type="entry name" value="Clavaminate synthase-like"/>
    <property type="match status" value="1"/>
</dbReference>
<comment type="caution">
    <text evidence="3">The sequence shown here is derived from an EMBL/GenBank/DDBJ whole genome shotgun (WGS) entry which is preliminary data.</text>
</comment>
<reference evidence="3 4" key="1">
    <citation type="journal article" date="2024" name="J. Plant Pathol.">
        <title>Sequence and assembly of the genome of Seiridium unicorne, isolate CBS 538.82, causal agent of cypress canker disease.</title>
        <authorList>
            <person name="Scali E."/>
            <person name="Rocca G.D."/>
            <person name="Danti R."/>
            <person name="Garbelotto M."/>
            <person name="Barberini S."/>
            <person name="Baroncelli R."/>
            <person name="Emiliani G."/>
        </authorList>
    </citation>
    <scope>NUCLEOTIDE SEQUENCE [LARGE SCALE GENOMIC DNA]</scope>
    <source>
        <strain evidence="3 4">BM-138-508</strain>
    </source>
</reference>
<sequence>MATQYKPGSAGQPDITYTPDHAQYVARTKRRQEAENLAKLLPAGFPLRVASDLAWDGKTVSEHYQWSYNLDDSELSQLDEALRHFQRLNKPLGFIDQQSFPLPTLHATLRDISKEIHLGHGFKVVRGIPVRRYSHEENIIIYAGIASHVAPARGRQDNLFHGEPADVVLGHIKNMNNQLGTGKIGSPAYTSEAQVFHTDTGDVVALFALSIAAKGGQSYLSSNWKVYNELASTRPDLIETLREPWPAEEFGKLDRPYTARPILYHQTGTNTTPERLIMQYTRRSFTGYSQVSRSASIPPITEAQAEALDALHFTAERYRISLDFQEGDIQFINNLSTFHAREAFKDTPEQQRHLVRLWLRDPEYAWETPDALRERWARIYDGVTPEKSILPVEPVIRSTNTVAAVGK</sequence>
<feature type="domain" description="TauD/TfdA-like" evidence="2">
    <location>
        <begin position="90"/>
        <end position="358"/>
    </location>
</feature>
<gene>
    <name evidence="3" type="ORF">SUNI508_08007</name>
</gene>
<dbReference type="InterPro" id="IPR003819">
    <property type="entry name" value="TauD/TfdA-like"/>
</dbReference>
<dbReference type="Gene3D" id="3.60.130.10">
    <property type="entry name" value="Clavaminate synthase-like"/>
    <property type="match status" value="1"/>
</dbReference>
<dbReference type="InterPro" id="IPR042098">
    <property type="entry name" value="TauD-like_sf"/>
</dbReference>
<name>A0ABR2UV11_9PEZI</name>
<keyword evidence="4" id="KW-1185">Reference proteome</keyword>
<dbReference type="Proteomes" id="UP001408356">
    <property type="component" value="Unassembled WGS sequence"/>
</dbReference>
<evidence type="ECO:0000313" key="3">
    <source>
        <dbReference type="EMBL" id="KAK9418519.1"/>
    </source>
</evidence>
<keyword evidence="1" id="KW-0560">Oxidoreductase</keyword>
<dbReference type="EMBL" id="JARVKF010000374">
    <property type="protein sequence ID" value="KAK9418519.1"/>
    <property type="molecule type" value="Genomic_DNA"/>
</dbReference>